<evidence type="ECO:0000256" key="3">
    <source>
        <dbReference type="ARBA" id="ARBA00022692"/>
    </source>
</evidence>
<keyword evidence="5 6" id="KW-0472">Membrane</keyword>
<evidence type="ECO:0000256" key="5">
    <source>
        <dbReference type="ARBA" id="ARBA00023136"/>
    </source>
</evidence>
<protein>
    <submittedName>
        <fullName evidence="7">Cytochrome C oxidase subunit IV family protein</fullName>
    </submittedName>
</protein>
<evidence type="ECO:0000256" key="2">
    <source>
        <dbReference type="ARBA" id="ARBA00022475"/>
    </source>
</evidence>
<keyword evidence="4 6" id="KW-1133">Transmembrane helix</keyword>
<evidence type="ECO:0000256" key="1">
    <source>
        <dbReference type="ARBA" id="ARBA00004651"/>
    </source>
</evidence>
<name>A0ABX8S607_9ACTN</name>
<comment type="subcellular location">
    <subcellularLocation>
        <location evidence="1">Cell membrane</location>
        <topology evidence="1">Multi-pass membrane protein</topology>
    </subcellularLocation>
</comment>
<keyword evidence="8" id="KW-1185">Reference proteome</keyword>
<keyword evidence="3 6" id="KW-0812">Transmembrane</keyword>
<reference evidence="7" key="1">
    <citation type="submission" date="2021-07" db="EMBL/GenBank/DDBJ databases">
        <title>Candidatus Kaistella beijingensis sp. nov. isolated from a municipal wastewater treatment plant is involved in sludge foaming.</title>
        <authorList>
            <person name="Song Y."/>
            <person name="Liu S.-J."/>
        </authorList>
    </citation>
    <scope>NUCLEOTIDE SEQUENCE</scope>
    <source>
        <strain evidence="7">DSM 43998</strain>
    </source>
</reference>
<dbReference type="EMBL" id="CP079105">
    <property type="protein sequence ID" value="QXQ13168.1"/>
    <property type="molecule type" value="Genomic_DNA"/>
</dbReference>
<proteinExistence type="predicted"/>
<evidence type="ECO:0000256" key="4">
    <source>
        <dbReference type="ARBA" id="ARBA00022989"/>
    </source>
</evidence>
<dbReference type="Pfam" id="PF03626">
    <property type="entry name" value="COX4_pro"/>
    <property type="match status" value="1"/>
</dbReference>
<sequence length="88" mass="9629">MTVPYPVVRQLTPTATATLVWLVLVGLTVGSCWLAPDGGVILLLAAIKSRLIIHYFMAVRVAPRWLAWATDAWLVALFGSVYVLYLAS</sequence>
<feature type="transmembrane region" description="Helical" evidence="6">
    <location>
        <begin position="65"/>
        <end position="87"/>
    </location>
</feature>
<accession>A0ABX8S607</accession>
<evidence type="ECO:0000256" key="6">
    <source>
        <dbReference type="SAM" id="Phobius"/>
    </source>
</evidence>
<organism evidence="7 8">
    <name type="scientific">Skermania pinensis</name>
    <dbReference type="NCBI Taxonomy" id="39122"/>
    <lineage>
        <taxon>Bacteria</taxon>
        <taxon>Bacillati</taxon>
        <taxon>Actinomycetota</taxon>
        <taxon>Actinomycetes</taxon>
        <taxon>Mycobacteriales</taxon>
        <taxon>Gordoniaceae</taxon>
        <taxon>Skermania</taxon>
    </lineage>
</organism>
<keyword evidence="2" id="KW-1003">Cell membrane</keyword>
<dbReference type="Proteomes" id="UP000887023">
    <property type="component" value="Chromosome"/>
</dbReference>
<dbReference type="RefSeq" id="WP_083530112.1">
    <property type="nucleotide sequence ID" value="NZ_CBCRUZ010000008.1"/>
</dbReference>
<dbReference type="InterPro" id="IPR005171">
    <property type="entry name" value="Cyt_c_oxidase_su4_prok"/>
</dbReference>
<evidence type="ECO:0000313" key="7">
    <source>
        <dbReference type="EMBL" id="QXQ13168.1"/>
    </source>
</evidence>
<evidence type="ECO:0000313" key="8">
    <source>
        <dbReference type="Proteomes" id="UP000887023"/>
    </source>
</evidence>
<feature type="transmembrane region" description="Helical" evidence="6">
    <location>
        <begin position="20"/>
        <end position="44"/>
    </location>
</feature>
<gene>
    <name evidence="7" type="ORF">KV203_14950</name>
</gene>